<sequence length="294" mass="33869">MFENSSVMALLNEKNENSVCLLEVDETTQSDICATFADAASSLLSEKQVVHFDGCYKPNEDEVLSICDFHLPEIVTDAVRNPLGLQTLAYTKDAETDIRAIFVGERAEDHNSEMFTVAFQRFRKEQYLSTKKFSLFYDKDMFIREVRWGIGITDNVDCVFMQPELRFSSYFYARQIFDLSEYYRSATDDEVQSFSKLELLNITDKEQFQLMADTWIRRKIASINDSGVLETHTAAEIKKLAQNCGLNLEVENKKIIISTDKKKLKEILGFLDEEVYKGAFSEVTYITNSKRKVQ</sequence>
<accession>A0A2T0B7V1</accession>
<evidence type="ECO:0000313" key="1">
    <source>
        <dbReference type="EMBL" id="PRR79964.1"/>
    </source>
</evidence>
<evidence type="ECO:0008006" key="3">
    <source>
        <dbReference type="Google" id="ProtNLM"/>
    </source>
</evidence>
<proteinExistence type="predicted"/>
<organism evidence="1 2">
    <name type="scientific">Clostridium luticellarii</name>
    <dbReference type="NCBI Taxonomy" id="1691940"/>
    <lineage>
        <taxon>Bacteria</taxon>
        <taxon>Bacillati</taxon>
        <taxon>Bacillota</taxon>
        <taxon>Clostridia</taxon>
        <taxon>Eubacteriales</taxon>
        <taxon>Clostridiaceae</taxon>
        <taxon>Clostridium</taxon>
    </lineage>
</organism>
<dbReference type="RefSeq" id="WP_106010943.1">
    <property type="nucleotide sequence ID" value="NZ_PVXP01000092.1"/>
</dbReference>
<dbReference type="Proteomes" id="UP000237798">
    <property type="component" value="Unassembled WGS sequence"/>
</dbReference>
<protein>
    <recommendedName>
        <fullName evidence="3">DUF4868 domain-containing protein</fullName>
    </recommendedName>
</protein>
<gene>
    <name evidence="1" type="ORF">CLLU_34040</name>
</gene>
<dbReference type="AlphaFoldDB" id="A0A2T0B7V1"/>
<dbReference type="OrthoDB" id="8899520at2"/>
<keyword evidence="2" id="KW-1185">Reference proteome</keyword>
<dbReference type="EMBL" id="PVXP01000092">
    <property type="protein sequence ID" value="PRR79964.1"/>
    <property type="molecule type" value="Genomic_DNA"/>
</dbReference>
<evidence type="ECO:0000313" key="2">
    <source>
        <dbReference type="Proteomes" id="UP000237798"/>
    </source>
</evidence>
<dbReference type="Pfam" id="PF16162">
    <property type="entry name" value="KwaB"/>
    <property type="match status" value="1"/>
</dbReference>
<dbReference type="InterPro" id="IPR032359">
    <property type="entry name" value="KwaB-like"/>
</dbReference>
<comment type="caution">
    <text evidence="1">The sequence shown here is derived from an EMBL/GenBank/DDBJ whole genome shotgun (WGS) entry which is preliminary data.</text>
</comment>
<name>A0A2T0B7V1_9CLOT</name>
<reference evidence="1 2" key="1">
    <citation type="submission" date="2018-03" db="EMBL/GenBank/DDBJ databases">
        <title>Genome sequence of Clostridium luticellarii DSM 29923.</title>
        <authorList>
            <person name="Poehlein A."/>
            <person name="Daniel R."/>
        </authorList>
    </citation>
    <scope>NUCLEOTIDE SEQUENCE [LARGE SCALE GENOMIC DNA]</scope>
    <source>
        <strain evidence="1 2">DSM 29923</strain>
    </source>
</reference>